<dbReference type="SMART" id="SM00866">
    <property type="entry name" value="UTRA"/>
    <property type="match status" value="1"/>
</dbReference>
<dbReference type="PANTHER" id="PTHR44846:SF10">
    <property type="entry name" value="TRANSCRIPTIONAL REGULATOR-RELATED"/>
    <property type="match status" value="1"/>
</dbReference>
<dbReference type="SMART" id="SM00345">
    <property type="entry name" value="HTH_GNTR"/>
    <property type="match status" value="1"/>
</dbReference>
<keyword evidence="2" id="KW-0238">DNA-binding</keyword>
<evidence type="ECO:0000259" key="4">
    <source>
        <dbReference type="PROSITE" id="PS50949"/>
    </source>
</evidence>
<organism evidence="5 6">
    <name type="scientific">Steroidobacter gossypii</name>
    <dbReference type="NCBI Taxonomy" id="2805490"/>
    <lineage>
        <taxon>Bacteria</taxon>
        <taxon>Pseudomonadati</taxon>
        <taxon>Pseudomonadota</taxon>
        <taxon>Gammaproteobacteria</taxon>
        <taxon>Steroidobacterales</taxon>
        <taxon>Steroidobacteraceae</taxon>
        <taxon>Steroidobacter</taxon>
    </lineage>
</organism>
<proteinExistence type="predicted"/>
<keyword evidence="6" id="KW-1185">Reference proteome</keyword>
<name>A0ABS1X3N5_9GAMM</name>
<evidence type="ECO:0000313" key="6">
    <source>
        <dbReference type="Proteomes" id="UP000661077"/>
    </source>
</evidence>
<keyword evidence="3" id="KW-0804">Transcription</keyword>
<dbReference type="Gene3D" id="3.40.1410.10">
    <property type="entry name" value="Chorismate lyase-like"/>
    <property type="match status" value="1"/>
</dbReference>
<comment type="caution">
    <text evidence="5">The sequence shown here is derived from an EMBL/GenBank/DDBJ whole genome shotgun (WGS) entry which is preliminary data.</text>
</comment>
<dbReference type="SUPFAM" id="SSF46785">
    <property type="entry name" value="Winged helix' DNA-binding domain"/>
    <property type="match status" value="1"/>
</dbReference>
<accession>A0ABS1X3N5</accession>
<dbReference type="EMBL" id="JAEVLS010000006">
    <property type="protein sequence ID" value="MBM0107829.1"/>
    <property type="molecule type" value="Genomic_DNA"/>
</dbReference>
<gene>
    <name evidence="5" type="ORF">JM946_24100</name>
</gene>
<dbReference type="Gene3D" id="1.10.10.10">
    <property type="entry name" value="Winged helix-like DNA-binding domain superfamily/Winged helix DNA-binding domain"/>
    <property type="match status" value="1"/>
</dbReference>
<dbReference type="InterPro" id="IPR036390">
    <property type="entry name" value="WH_DNA-bd_sf"/>
</dbReference>
<dbReference type="PRINTS" id="PR00035">
    <property type="entry name" value="HTHGNTR"/>
</dbReference>
<protein>
    <submittedName>
        <fullName evidence="5">UTRA domain-containing protein</fullName>
    </submittedName>
</protein>
<dbReference type="CDD" id="cd07377">
    <property type="entry name" value="WHTH_GntR"/>
    <property type="match status" value="1"/>
</dbReference>
<evidence type="ECO:0000256" key="2">
    <source>
        <dbReference type="ARBA" id="ARBA00023125"/>
    </source>
</evidence>
<dbReference type="Pfam" id="PF00392">
    <property type="entry name" value="GntR"/>
    <property type="match status" value="1"/>
</dbReference>
<dbReference type="PANTHER" id="PTHR44846">
    <property type="entry name" value="MANNOSYL-D-GLYCERATE TRANSPORT/METABOLISM SYSTEM REPRESSOR MNGR-RELATED"/>
    <property type="match status" value="1"/>
</dbReference>
<reference evidence="5 6" key="1">
    <citation type="journal article" date="2021" name="Int. J. Syst. Evol. Microbiol.">
        <title>Steroidobacter gossypii sp. nov., isolated from soil of cotton cropping field.</title>
        <authorList>
            <person name="Huang R."/>
            <person name="Yang S."/>
            <person name="Zhen C."/>
            <person name="Liu W."/>
        </authorList>
    </citation>
    <scope>NUCLEOTIDE SEQUENCE [LARGE SCALE GENOMIC DNA]</scope>
    <source>
        <strain evidence="5 6">S1-65</strain>
    </source>
</reference>
<evidence type="ECO:0000256" key="3">
    <source>
        <dbReference type="ARBA" id="ARBA00023163"/>
    </source>
</evidence>
<sequence>MQKKDANRARRPSLRDILARRIETGDLQPGSQLASERELSEECGMTRVTVREALQQLETEGLVYRMNRRGWFVAARRLDYDPVEDAGFMRNVSRQGRTPKTETLLKEKLQASPWLASHLGVRVGTAVFRLQRRRCIDERPVLIEDIFLIAQRYPGLLKADLDGSLSEVLAQRYGVRTHRSRIVLTSTALLGPQADALWVASGTPGLLLTRTARDSHGQVVEFDQEYWRHDVLNIALTTSISGE</sequence>
<dbReference type="RefSeq" id="WP_203169944.1">
    <property type="nucleotide sequence ID" value="NZ_JAEVLS010000006.1"/>
</dbReference>
<evidence type="ECO:0000313" key="5">
    <source>
        <dbReference type="EMBL" id="MBM0107829.1"/>
    </source>
</evidence>
<dbReference type="InterPro" id="IPR036388">
    <property type="entry name" value="WH-like_DNA-bd_sf"/>
</dbReference>
<dbReference type="InterPro" id="IPR028978">
    <property type="entry name" value="Chorismate_lyase_/UTRA_dom_sf"/>
</dbReference>
<feature type="domain" description="HTH gntR-type" evidence="4">
    <location>
        <begin position="8"/>
        <end position="76"/>
    </location>
</feature>
<dbReference type="Proteomes" id="UP000661077">
    <property type="component" value="Unassembled WGS sequence"/>
</dbReference>
<dbReference type="PROSITE" id="PS50949">
    <property type="entry name" value="HTH_GNTR"/>
    <property type="match status" value="1"/>
</dbReference>
<dbReference type="Pfam" id="PF07702">
    <property type="entry name" value="UTRA"/>
    <property type="match status" value="1"/>
</dbReference>
<evidence type="ECO:0000256" key="1">
    <source>
        <dbReference type="ARBA" id="ARBA00023015"/>
    </source>
</evidence>
<dbReference type="SUPFAM" id="SSF64288">
    <property type="entry name" value="Chorismate lyase-like"/>
    <property type="match status" value="1"/>
</dbReference>
<dbReference type="InterPro" id="IPR011663">
    <property type="entry name" value="UTRA"/>
</dbReference>
<dbReference type="InterPro" id="IPR000524">
    <property type="entry name" value="Tscrpt_reg_HTH_GntR"/>
</dbReference>
<dbReference type="InterPro" id="IPR050679">
    <property type="entry name" value="Bact_HTH_transcr_reg"/>
</dbReference>
<keyword evidence="1" id="KW-0805">Transcription regulation</keyword>